<evidence type="ECO:0000313" key="10">
    <source>
        <dbReference type="Proteomes" id="UP000035548"/>
    </source>
</evidence>
<dbReference type="PATRIC" id="fig|1072256.5.peg.1806"/>
<protein>
    <recommendedName>
        <fullName evidence="7">Phosphate-specific transport system accessory protein PhoU</fullName>
    </recommendedName>
</protein>
<keyword evidence="4 7" id="KW-0813">Transport</keyword>
<evidence type="ECO:0000256" key="5">
    <source>
        <dbReference type="ARBA" id="ARBA00022490"/>
    </source>
</evidence>
<sequence>MRTAYRSSLDDFSHDLVSMCEYASRAMEKASAALLRGSLQKAEEALSMADHLEELRLRCEERAVQLLALQAPVASELRQVISSIYIVEDLDRMGALSMHIGRTARRRHPASAVPEQLRPQFVELTSLLKEMSQKVLTLLANPDADLALELYRDDDAVDAINAEVLNTLTQQDWDGSTREAVEAALLLRYFERWADHCVNVSGRVYFFTSGLTPEQNADATPLRRDEDAIRRRFDDMQRTFTRDYYPGRGQSRS</sequence>
<evidence type="ECO:0000313" key="9">
    <source>
        <dbReference type="EMBL" id="AKK11803.1"/>
    </source>
</evidence>
<dbReference type="Proteomes" id="UP000035548">
    <property type="component" value="Chromosome"/>
</dbReference>
<dbReference type="GO" id="GO:0005737">
    <property type="term" value="C:cytoplasm"/>
    <property type="evidence" value="ECO:0007669"/>
    <property type="project" value="UniProtKB-SubCell"/>
</dbReference>
<comment type="similarity">
    <text evidence="2 7">Belongs to the PhoU family.</text>
</comment>
<dbReference type="InterPro" id="IPR026022">
    <property type="entry name" value="PhoU_dom"/>
</dbReference>
<dbReference type="AlphaFoldDB" id="A0A0G3HIN8"/>
<dbReference type="OrthoDB" id="9814256at2"/>
<keyword evidence="10" id="KW-1185">Reference proteome</keyword>
<dbReference type="PANTHER" id="PTHR42930">
    <property type="entry name" value="PHOSPHATE-SPECIFIC TRANSPORT SYSTEM ACCESSORY PROTEIN PHOU"/>
    <property type="match status" value="1"/>
</dbReference>
<dbReference type="GO" id="GO:0030643">
    <property type="term" value="P:intracellular phosphate ion homeostasis"/>
    <property type="evidence" value="ECO:0007669"/>
    <property type="project" value="InterPro"/>
</dbReference>
<dbReference type="InterPro" id="IPR028366">
    <property type="entry name" value="PhoU"/>
</dbReference>
<dbReference type="FunFam" id="1.20.58.220:FF:000004">
    <property type="entry name" value="Phosphate-specific transport system accessory protein PhoU"/>
    <property type="match status" value="1"/>
</dbReference>
<dbReference type="GO" id="GO:0006817">
    <property type="term" value="P:phosphate ion transport"/>
    <property type="evidence" value="ECO:0007669"/>
    <property type="project" value="UniProtKB-KW"/>
</dbReference>
<reference evidence="9 10" key="1">
    <citation type="journal article" date="2015" name="Genome Announc.">
        <title>Virulence Factor Genes Detected in the Complete Genome Sequence of Corynebacterium uterequi DSM 45634, Isolated from the Uterus of a Maiden Mare.</title>
        <authorList>
            <person name="Ruckert C."/>
            <person name="Kriete M."/>
            <person name="Jaenicke S."/>
            <person name="Winkler A."/>
            <person name="Tauch A."/>
        </authorList>
    </citation>
    <scope>NUCLEOTIDE SEQUENCE [LARGE SCALE GENOMIC DNA]</scope>
    <source>
        <strain evidence="9 10">DSM 45634</strain>
    </source>
</reference>
<keyword evidence="5 7" id="KW-0963">Cytoplasm</keyword>
<dbReference type="Pfam" id="PF01895">
    <property type="entry name" value="PhoU"/>
    <property type="match status" value="2"/>
</dbReference>
<evidence type="ECO:0000256" key="1">
    <source>
        <dbReference type="ARBA" id="ARBA00004496"/>
    </source>
</evidence>
<dbReference type="STRING" id="1072256.CUTER_09170"/>
<comment type="subcellular location">
    <subcellularLocation>
        <location evidence="1 7">Cytoplasm</location>
    </subcellularLocation>
</comment>
<evidence type="ECO:0000256" key="7">
    <source>
        <dbReference type="PIRNR" id="PIRNR003107"/>
    </source>
</evidence>
<evidence type="ECO:0000256" key="3">
    <source>
        <dbReference type="ARBA" id="ARBA00011738"/>
    </source>
</evidence>
<feature type="domain" description="PhoU" evidence="8">
    <location>
        <begin position="17"/>
        <end position="102"/>
    </location>
</feature>
<evidence type="ECO:0000256" key="6">
    <source>
        <dbReference type="ARBA" id="ARBA00022592"/>
    </source>
</evidence>
<dbReference type="PANTHER" id="PTHR42930:SF3">
    <property type="entry name" value="PHOSPHATE-SPECIFIC TRANSPORT SYSTEM ACCESSORY PROTEIN PHOU"/>
    <property type="match status" value="1"/>
</dbReference>
<keyword evidence="6 7" id="KW-0592">Phosphate transport</keyword>
<dbReference type="RefSeq" id="WP_047260132.1">
    <property type="nucleotide sequence ID" value="NZ_CP011546.1"/>
</dbReference>
<dbReference type="SUPFAM" id="SSF109755">
    <property type="entry name" value="PhoU-like"/>
    <property type="match status" value="1"/>
</dbReference>
<dbReference type="PIRSF" id="PIRSF003107">
    <property type="entry name" value="PhoU"/>
    <property type="match status" value="1"/>
</dbReference>
<accession>A0A0G3HIN8</accession>
<dbReference type="Gene3D" id="1.20.58.220">
    <property type="entry name" value="Phosphate transport system protein phou homolog 2, domain 2"/>
    <property type="match status" value="1"/>
</dbReference>
<comment type="subunit">
    <text evidence="3 7">Homodimer.</text>
</comment>
<dbReference type="NCBIfam" id="TIGR02135">
    <property type="entry name" value="phoU_full"/>
    <property type="match status" value="1"/>
</dbReference>
<evidence type="ECO:0000256" key="4">
    <source>
        <dbReference type="ARBA" id="ARBA00022448"/>
    </source>
</evidence>
<dbReference type="GO" id="GO:0045936">
    <property type="term" value="P:negative regulation of phosphate metabolic process"/>
    <property type="evidence" value="ECO:0007669"/>
    <property type="project" value="InterPro"/>
</dbReference>
<proteinExistence type="inferred from homology"/>
<evidence type="ECO:0000259" key="8">
    <source>
        <dbReference type="Pfam" id="PF01895"/>
    </source>
</evidence>
<comment type="function">
    <text evidence="7">Plays a role in the regulation of phosphate uptake.</text>
</comment>
<organism evidence="9 10">
    <name type="scientific">Corynebacterium uterequi</name>
    <dbReference type="NCBI Taxonomy" id="1072256"/>
    <lineage>
        <taxon>Bacteria</taxon>
        <taxon>Bacillati</taxon>
        <taxon>Actinomycetota</taxon>
        <taxon>Actinomycetes</taxon>
        <taxon>Mycobacteriales</taxon>
        <taxon>Corynebacteriaceae</taxon>
        <taxon>Corynebacterium</taxon>
    </lineage>
</organism>
<reference evidence="10" key="2">
    <citation type="submission" date="2015-05" db="EMBL/GenBank/DDBJ databases">
        <title>Complete genome sequence of Corynebacterium uterequi DSM 45634, isolated from the uterus of a maiden mare.</title>
        <authorList>
            <person name="Ruckert C."/>
            <person name="Albersmeier A."/>
            <person name="Winkler A."/>
            <person name="Tauch A."/>
        </authorList>
    </citation>
    <scope>NUCLEOTIDE SEQUENCE [LARGE SCALE GENOMIC DNA]</scope>
    <source>
        <strain evidence="10">DSM 45634</strain>
    </source>
</reference>
<gene>
    <name evidence="9" type="primary">phoU</name>
    <name evidence="9" type="ORF">CUTER_09170</name>
</gene>
<feature type="domain" description="PhoU" evidence="8">
    <location>
        <begin position="123"/>
        <end position="203"/>
    </location>
</feature>
<evidence type="ECO:0000256" key="2">
    <source>
        <dbReference type="ARBA" id="ARBA00008107"/>
    </source>
</evidence>
<name>A0A0G3HIN8_9CORY</name>
<dbReference type="InterPro" id="IPR038078">
    <property type="entry name" value="PhoU-like_sf"/>
</dbReference>
<dbReference type="KEGG" id="cut:CUTER_09170"/>
<dbReference type="EMBL" id="CP011546">
    <property type="protein sequence ID" value="AKK11803.1"/>
    <property type="molecule type" value="Genomic_DNA"/>
</dbReference>